<dbReference type="AlphaFoldDB" id="A0A0R1HLH7"/>
<protein>
    <submittedName>
        <fullName evidence="1">Uncharacterized protein</fullName>
    </submittedName>
</protein>
<evidence type="ECO:0000313" key="1">
    <source>
        <dbReference type="EMBL" id="KRK47356.1"/>
    </source>
</evidence>
<comment type="caution">
    <text evidence="1">The sequence shown here is derived from an EMBL/GenBank/DDBJ whole genome shotgun (WGS) entry which is preliminary data.</text>
</comment>
<proteinExistence type="predicted"/>
<name>A0A0R1HLH7_9LACO</name>
<dbReference type="EMBL" id="AZCX01000009">
    <property type="protein sequence ID" value="KRK47356.1"/>
    <property type="molecule type" value="Genomic_DNA"/>
</dbReference>
<organism evidence="1 2">
    <name type="scientific">Secundilactobacillus kimchicus JCM 15530</name>
    <dbReference type="NCBI Taxonomy" id="1302272"/>
    <lineage>
        <taxon>Bacteria</taxon>
        <taxon>Bacillati</taxon>
        <taxon>Bacillota</taxon>
        <taxon>Bacilli</taxon>
        <taxon>Lactobacillales</taxon>
        <taxon>Lactobacillaceae</taxon>
        <taxon>Secundilactobacillus</taxon>
    </lineage>
</organism>
<dbReference type="Proteomes" id="UP000050911">
    <property type="component" value="Unassembled WGS sequence"/>
</dbReference>
<evidence type="ECO:0000313" key="2">
    <source>
        <dbReference type="Proteomes" id="UP000050911"/>
    </source>
</evidence>
<sequence>MANQYSVHNINKSESVNRVKYYLTHYGDPEAEMACHFGIPLCDQSRNIRQTIQTLRDTDSTQNQLYADLIALHFLKKKPCDEVQSILLERYPDFFGESTSAYFRMQFKALLRFAFFDPTAHLLVSIKNSDS</sequence>
<keyword evidence="2" id="KW-1185">Reference proteome</keyword>
<gene>
    <name evidence="1" type="ORF">FC96_GL002475</name>
</gene>
<dbReference type="RefSeq" id="WP_056942871.1">
    <property type="nucleotide sequence ID" value="NZ_AZCX01000009.1"/>
</dbReference>
<accession>A0A0R1HLH7</accession>
<reference evidence="1 2" key="1">
    <citation type="journal article" date="2015" name="Genome Announc.">
        <title>Expanding the biotechnology potential of lactobacilli through comparative genomics of 213 strains and associated genera.</title>
        <authorList>
            <person name="Sun Z."/>
            <person name="Harris H.M."/>
            <person name="McCann A."/>
            <person name="Guo C."/>
            <person name="Argimon S."/>
            <person name="Zhang W."/>
            <person name="Yang X."/>
            <person name="Jeffery I.B."/>
            <person name="Cooney J.C."/>
            <person name="Kagawa T.F."/>
            <person name="Liu W."/>
            <person name="Song Y."/>
            <person name="Salvetti E."/>
            <person name="Wrobel A."/>
            <person name="Rasinkangas P."/>
            <person name="Parkhill J."/>
            <person name="Rea M.C."/>
            <person name="O'Sullivan O."/>
            <person name="Ritari J."/>
            <person name="Douillard F.P."/>
            <person name="Paul Ross R."/>
            <person name="Yang R."/>
            <person name="Briner A.E."/>
            <person name="Felis G.E."/>
            <person name="de Vos W.M."/>
            <person name="Barrangou R."/>
            <person name="Klaenhammer T.R."/>
            <person name="Caufield P.W."/>
            <person name="Cui Y."/>
            <person name="Zhang H."/>
            <person name="O'Toole P.W."/>
        </authorList>
    </citation>
    <scope>NUCLEOTIDE SEQUENCE [LARGE SCALE GENOMIC DNA]</scope>
    <source>
        <strain evidence="1 2">JCM 15530</strain>
    </source>
</reference>
<dbReference type="PATRIC" id="fig|1302272.5.peg.2524"/>